<dbReference type="PANTHER" id="PTHR22255">
    <property type="entry name" value="LP06548P"/>
    <property type="match status" value="1"/>
</dbReference>
<accession>A0AAN9ZCM1</accession>
<name>A0AAN9ZCM1_9ORTH</name>
<feature type="compositionally biased region" description="Basic residues" evidence="1">
    <location>
        <begin position="404"/>
        <end position="417"/>
    </location>
</feature>
<evidence type="ECO:0000313" key="7">
    <source>
        <dbReference type="EMBL" id="KAK7869954.1"/>
    </source>
</evidence>
<keyword evidence="2" id="KW-1133">Transmembrane helix</keyword>
<dbReference type="Pfam" id="PF23071">
    <property type="entry name" value="DUF7044"/>
    <property type="match status" value="1"/>
</dbReference>
<evidence type="ECO:0000259" key="5">
    <source>
        <dbReference type="Pfam" id="PF23070"/>
    </source>
</evidence>
<evidence type="ECO:0000259" key="6">
    <source>
        <dbReference type="Pfam" id="PF23071"/>
    </source>
</evidence>
<keyword evidence="3" id="KW-0732">Signal</keyword>
<feature type="transmembrane region" description="Helical" evidence="2">
    <location>
        <begin position="557"/>
        <end position="578"/>
    </location>
</feature>
<keyword evidence="2" id="KW-0472">Membrane</keyword>
<sequence length="582" mass="65047">MRAALGAAWRWALLVSLVGVIDGEAGCRFPAHWAGSWFQSGVPLVRINASHIETKGECLQAAGDKFLIEDKSENCFRCVVIHEKHANVLQYKETYCDEKQSLDDLCSLITGDATLFSMLRLDPPAGPVACPFKGPFTFTYNRGSGECWSPVSRIDSCTDESRLLLRYQACPDVHGTESTVEELVCLATWKEGSTRYLIGKVFHKMATSDEDRYRCFVYDHKQSNGRSMFEVAQSGDATCNGLLSPTEGSRTMKLTKVENSKSRCRYPNWVTEHHQWHTLDLSRSYHFSHKNATLRISHSGPEMRVICHNATESHHQVTIVAHTTSGCNSGYVCMRFYKRDGHVIELQQSNNTVQVAEEACNPEYFPHTTLPYTTLITATLHPRKCPYLGRYTVTGLHENVPQQLHHHKRKKRAIVRSKRQDESNTEPDCDVENFESLSVGCTETLDTMDFYSCNSEAVSAYSCHGNWEENGTSFLIASPVSRKSTGARRYCFIYTHGGNKGDGSILYNDAKWKRDTTLHVSTATESCHRNITPGISGHRVFNLTMIGQCAQAASTGAVSATAVLLPSVFFIIIIVAVISNLR</sequence>
<feature type="domain" description="DUF7042" evidence="4">
    <location>
        <begin position="127"/>
        <end position="256"/>
    </location>
</feature>
<feature type="region of interest" description="Disordered" evidence="1">
    <location>
        <begin position="402"/>
        <end position="429"/>
    </location>
</feature>
<feature type="domain" description="DUF7044" evidence="6">
    <location>
        <begin position="26"/>
        <end position="106"/>
    </location>
</feature>
<dbReference type="Proteomes" id="UP001378592">
    <property type="component" value="Unassembled WGS sequence"/>
</dbReference>
<dbReference type="Pfam" id="PF23070">
    <property type="entry name" value="DUF7043"/>
    <property type="match status" value="1"/>
</dbReference>
<gene>
    <name evidence="7" type="ORF">R5R35_013729</name>
</gene>
<keyword evidence="8" id="KW-1185">Reference proteome</keyword>
<evidence type="ECO:0000259" key="4">
    <source>
        <dbReference type="Pfam" id="PF23069"/>
    </source>
</evidence>
<dbReference type="InterPro" id="IPR055472">
    <property type="entry name" value="DUF7044"/>
</dbReference>
<reference evidence="7 8" key="1">
    <citation type="submission" date="2024-03" db="EMBL/GenBank/DDBJ databases">
        <title>The genome assembly and annotation of the cricket Gryllus longicercus Weissman &amp; Gray.</title>
        <authorList>
            <person name="Szrajer S."/>
            <person name="Gray D."/>
            <person name="Ylla G."/>
        </authorList>
    </citation>
    <scope>NUCLEOTIDE SEQUENCE [LARGE SCALE GENOMIC DNA]</scope>
    <source>
        <strain evidence="7">DAG 2021-001</strain>
        <tissue evidence="7">Whole body minus gut</tissue>
    </source>
</reference>
<evidence type="ECO:0000256" key="1">
    <source>
        <dbReference type="SAM" id="MobiDB-lite"/>
    </source>
</evidence>
<evidence type="ECO:0000256" key="3">
    <source>
        <dbReference type="SAM" id="SignalP"/>
    </source>
</evidence>
<dbReference type="GO" id="GO:0061909">
    <property type="term" value="P:autophagosome-lysosome fusion"/>
    <property type="evidence" value="ECO:0007669"/>
    <property type="project" value="TreeGrafter"/>
</dbReference>
<dbReference type="AlphaFoldDB" id="A0AAN9ZCM1"/>
<dbReference type="Pfam" id="PF23069">
    <property type="entry name" value="DUF7042"/>
    <property type="match status" value="1"/>
</dbReference>
<protein>
    <submittedName>
        <fullName evidence="7">Uncharacterized protein</fullName>
    </submittedName>
</protein>
<dbReference type="EMBL" id="JAZDUA010000066">
    <property type="protein sequence ID" value="KAK7869954.1"/>
    <property type="molecule type" value="Genomic_DNA"/>
</dbReference>
<dbReference type="InterPro" id="IPR055471">
    <property type="entry name" value="DUF7043"/>
</dbReference>
<evidence type="ECO:0000256" key="2">
    <source>
        <dbReference type="SAM" id="Phobius"/>
    </source>
</evidence>
<organism evidence="7 8">
    <name type="scientific">Gryllus longicercus</name>
    <dbReference type="NCBI Taxonomy" id="2509291"/>
    <lineage>
        <taxon>Eukaryota</taxon>
        <taxon>Metazoa</taxon>
        <taxon>Ecdysozoa</taxon>
        <taxon>Arthropoda</taxon>
        <taxon>Hexapoda</taxon>
        <taxon>Insecta</taxon>
        <taxon>Pterygota</taxon>
        <taxon>Neoptera</taxon>
        <taxon>Polyneoptera</taxon>
        <taxon>Orthoptera</taxon>
        <taxon>Ensifera</taxon>
        <taxon>Gryllidea</taxon>
        <taxon>Grylloidea</taxon>
        <taxon>Gryllidae</taxon>
        <taxon>Gryllinae</taxon>
        <taxon>Gryllus</taxon>
    </lineage>
</organism>
<dbReference type="InterPro" id="IPR055470">
    <property type="entry name" value="DUF7042"/>
</dbReference>
<feature type="domain" description="DUF7043" evidence="5">
    <location>
        <begin position="261"/>
        <end position="368"/>
    </location>
</feature>
<proteinExistence type="predicted"/>
<feature type="signal peptide" evidence="3">
    <location>
        <begin position="1"/>
        <end position="23"/>
    </location>
</feature>
<evidence type="ECO:0000313" key="8">
    <source>
        <dbReference type="Proteomes" id="UP001378592"/>
    </source>
</evidence>
<comment type="caution">
    <text evidence="7">The sequence shown here is derived from an EMBL/GenBank/DDBJ whole genome shotgun (WGS) entry which is preliminary data.</text>
</comment>
<keyword evidence="2" id="KW-0812">Transmembrane</keyword>
<feature type="chain" id="PRO_5042932783" evidence="3">
    <location>
        <begin position="24"/>
        <end position="582"/>
    </location>
</feature>
<dbReference type="PANTHER" id="PTHR22255:SF9">
    <property type="entry name" value="LP06548P"/>
    <property type="match status" value="1"/>
</dbReference>